<dbReference type="Gene3D" id="3.30.70.270">
    <property type="match status" value="1"/>
</dbReference>
<dbReference type="InterPro" id="IPR000160">
    <property type="entry name" value="GGDEF_dom"/>
</dbReference>
<keyword evidence="7" id="KW-1185">Reference proteome</keyword>
<accession>A0AAW3ZUC1</accession>
<keyword evidence="4" id="KW-1133">Transmembrane helix</keyword>
<protein>
    <recommendedName>
        <fullName evidence="2">diguanylate cyclase</fullName>
        <ecNumber evidence="2">2.7.7.65</ecNumber>
    </recommendedName>
</protein>
<feature type="transmembrane region" description="Helical" evidence="4">
    <location>
        <begin position="230"/>
        <end position="256"/>
    </location>
</feature>
<dbReference type="CDD" id="cd01949">
    <property type="entry name" value="GGDEF"/>
    <property type="match status" value="1"/>
</dbReference>
<evidence type="ECO:0000256" key="2">
    <source>
        <dbReference type="ARBA" id="ARBA00012528"/>
    </source>
</evidence>
<dbReference type="Gene3D" id="2.60.40.2380">
    <property type="match status" value="1"/>
</dbReference>
<comment type="catalytic activity">
    <reaction evidence="3">
        <text>2 GTP = 3',3'-c-di-GMP + 2 diphosphate</text>
        <dbReference type="Rhea" id="RHEA:24898"/>
        <dbReference type="ChEBI" id="CHEBI:33019"/>
        <dbReference type="ChEBI" id="CHEBI:37565"/>
        <dbReference type="ChEBI" id="CHEBI:58805"/>
        <dbReference type="EC" id="2.7.7.65"/>
    </reaction>
</comment>
<dbReference type="FunFam" id="3.30.70.270:FF:000001">
    <property type="entry name" value="Diguanylate cyclase domain protein"/>
    <property type="match status" value="1"/>
</dbReference>
<feature type="transmembrane region" description="Helical" evidence="4">
    <location>
        <begin position="353"/>
        <end position="375"/>
    </location>
</feature>
<dbReference type="GO" id="GO:1902201">
    <property type="term" value="P:negative regulation of bacterial-type flagellum-dependent cell motility"/>
    <property type="evidence" value="ECO:0007669"/>
    <property type="project" value="TreeGrafter"/>
</dbReference>
<dbReference type="SUPFAM" id="SSF55073">
    <property type="entry name" value="Nucleotide cyclase"/>
    <property type="match status" value="1"/>
</dbReference>
<dbReference type="Pfam" id="PF07695">
    <property type="entry name" value="7TMR-DISM_7TM"/>
    <property type="match status" value="1"/>
</dbReference>
<dbReference type="PROSITE" id="PS50887">
    <property type="entry name" value="GGDEF"/>
    <property type="match status" value="1"/>
</dbReference>
<dbReference type="PANTHER" id="PTHR45138">
    <property type="entry name" value="REGULATORY COMPONENTS OF SENSORY TRANSDUCTION SYSTEM"/>
    <property type="match status" value="1"/>
</dbReference>
<keyword evidence="4" id="KW-0812">Transmembrane</keyword>
<reference evidence="6 7" key="1">
    <citation type="submission" date="2020-09" db="EMBL/GenBank/DDBJ databases">
        <title>Pseudoxanthomonas sp. CAU 1598 isolated from sand of Yaerae Beach.</title>
        <authorList>
            <person name="Kim W."/>
        </authorList>
    </citation>
    <scope>NUCLEOTIDE SEQUENCE [LARGE SCALE GENOMIC DNA]</scope>
    <source>
        <strain evidence="6 7">CAU 1598</strain>
    </source>
</reference>
<dbReference type="GO" id="GO:0043709">
    <property type="term" value="P:cell adhesion involved in single-species biofilm formation"/>
    <property type="evidence" value="ECO:0007669"/>
    <property type="project" value="TreeGrafter"/>
</dbReference>
<comment type="caution">
    <text evidence="6">The sequence shown here is derived from an EMBL/GenBank/DDBJ whole genome shotgun (WGS) entry which is preliminary data.</text>
</comment>
<dbReference type="GO" id="GO:0052621">
    <property type="term" value="F:diguanylate cyclase activity"/>
    <property type="evidence" value="ECO:0007669"/>
    <property type="project" value="UniProtKB-EC"/>
</dbReference>
<feature type="transmembrane region" description="Helical" evidence="4">
    <location>
        <begin position="297"/>
        <end position="316"/>
    </location>
</feature>
<gene>
    <name evidence="6" type="ORF">IFO71_18245</name>
</gene>
<dbReference type="Pfam" id="PF00990">
    <property type="entry name" value="GGDEF"/>
    <property type="match status" value="1"/>
</dbReference>
<evidence type="ECO:0000256" key="1">
    <source>
        <dbReference type="ARBA" id="ARBA00001946"/>
    </source>
</evidence>
<dbReference type="NCBIfam" id="TIGR00254">
    <property type="entry name" value="GGDEF"/>
    <property type="match status" value="1"/>
</dbReference>
<dbReference type="InterPro" id="IPR050469">
    <property type="entry name" value="Diguanylate_Cyclase"/>
</dbReference>
<dbReference type="GO" id="GO:0005886">
    <property type="term" value="C:plasma membrane"/>
    <property type="evidence" value="ECO:0007669"/>
    <property type="project" value="TreeGrafter"/>
</dbReference>
<dbReference type="Proteomes" id="UP000613768">
    <property type="component" value="Unassembled WGS sequence"/>
</dbReference>
<feature type="domain" description="GGDEF" evidence="5">
    <location>
        <begin position="481"/>
        <end position="615"/>
    </location>
</feature>
<evidence type="ECO:0000256" key="4">
    <source>
        <dbReference type="SAM" id="Phobius"/>
    </source>
</evidence>
<dbReference type="EMBL" id="JACYTR010000060">
    <property type="protein sequence ID" value="MBD8527691.1"/>
    <property type="molecule type" value="Genomic_DNA"/>
</dbReference>
<feature type="transmembrane region" description="Helical" evidence="4">
    <location>
        <begin position="387"/>
        <end position="404"/>
    </location>
</feature>
<dbReference type="InterPro" id="IPR043128">
    <property type="entry name" value="Rev_trsase/Diguanyl_cyclase"/>
</dbReference>
<feature type="transmembrane region" description="Helical" evidence="4">
    <location>
        <begin position="199"/>
        <end position="223"/>
    </location>
</feature>
<evidence type="ECO:0000256" key="3">
    <source>
        <dbReference type="ARBA" id="ARBA00034247"/>
    </source>
</evidence>
<feature type="transmembrane region" description="Helical" evidence="4">
    <location>
        <begin position="262"/>
        <end position="281"/>
    </location>
</feature>
<dbReference type="Pfam" id="PF07696">
    <property type="entry name" value="7TMR-DISMED2"/>
    <property type="match status" value="1"/>
</dbReference>
<keyword evidence="4" id="KW-0472">Membrane</keyword>
<evidence type="ECO:0000259" key="5">
    <source>
        <dbReference type="PROSITE" id="PS50887"/>
    </source>
</evidence>
<dbReference type="InterPro" id="IPR011622">
    <property type="entry name" value="7TMR_DISM_rcpt_extracell_dom2"/>
</dbReference>
<dbReference type="AlphaFoldDB" id="A0AAW3ZUC1"/>
<dbReference type="SMART" id="SM00267">
    <property type="entry name" value="GGDEF"/>
    <property type="match status" value="1"/>
</dbReference>
<dbReference type="InterPro" id="IPR029787">
    <property type="entry name" value="Nucleotide_cyclase"/>
</dbReference>
<feature type="transmembrane region" description="Helical" evidence="4">
    <location>
        <begin position="322"/>
        <end position="341"/>
    </location>
</feature>
<dbReference type="InterPro" id="IPR011623">
    <property type="entry name" value="7TMR_DISM_rcpt_extracell_dom1"/>
</dbReference>
<organism evidence="6 7">
    <name type="scientific">Pseudomarimonas arenosa</name>
    <dbReference type="NCBI Taxonomy" id="2774145"/>
    <lineage>
        <taxon>Bacteria</taxon>
        <taxon>Pseudomonadati</taxon>
        <taxon>Pseudomonadota</taxon>
        <taxon>Gammaproteobacteria</taxon>
        <taxon>Lysobacterales</taxon>
        <taxon>Lysobacteraceae</taxon>
        <taxon>Pseudomarimonas</taxon>
    </lineage>
</organism>
<dbReference type="EC" id="2.7.7.65" evidence="2"/>
<dbReference type="RefSeq" id="WP_192031110.1">
    <property type="nucleotide sequence ID" value="NZ_JACYTR010000060.1"/>
</dbReference>
<proteinExistence type="predicted"/>
<evidence type="ECO:0000313" key="7">
    <source>
        <dbReference type="Proteomes" id="UP000613768"/>
    </source>
</evidence>
<sequence length="615" mass="69628">MPWSTATCSRWARSSTCEWLWALTTLLALLSPLPTWASTALQLDRNALRTDLVSHSATWSTTQSNASLEDARAAFSNGQFAPILGDSMNFGFRDEVLWLHFAVERDARDASDWLLMLEYPLIDYVDLYRLDPDGQSHHWAGGDRRPFSERSFSHRYINFSQELHAPGRYEFYLRARSQSSMQIPLVWTRSAEYFERSQLTILGIGAYFGILAGLLAYNLILYISVRDRNFLFYVLYAASVGWMLLNLTGLGFQLLWPNAPDWNNLAVLLSMACSIASMTHFTRRFLNLQSHHPRSDLLLQLIIYASLVMGAASLLLPYHWVVRVLTLMVFPAALLILAVAIQSLRQFAPAKYFLWAWIALLLGIMVYASVALGWLPKNPFTEYSIHIGSAAEMVLLSFALAYRINMLTEANRRRLVIAHEQLEARVRERTHELDETLHRLEAANRQLRDFSRQDGLTGVLNRRSFEHSLNRAEEARVREDRAFALLMIDADRFKEVNDRFGHQAGDVALIHIAQLLQGPVQSAGGQLARYGGEEFAVILPTVDAATAKDLAEVLRRVVEQSELRHEGELLPLSISVGVAFRGLDAADPLAHLVRRADEALYRAKQTGRNRTVGDL</sequence>
<name>A0AAW3ZUC1_9GAMM</name>
<dbReference type="PANTHER" id="PTHR45138:SF9">
    <property type="entry name" value="DIGUANYLATE CYCLASE DGCM-RELATED"/>
    <property type="match status" value="1"/>
</dbReference>
<comment type="cofactor">
    <cofactor evidence="1">
        <name>Mg(2+)</name>
        <dbReference type="ChEBI" id="CHEBI:18420"/>
    </cofactor>
</comment>
<evidence type="ECO:0000313" key="6">
    <source>
        <dbReference type="EMBL" id="MBD8527691.1"/>
    </source>
</evidence>